<dbReference type="InterPro" id="IPR002073">
    <property type="entry name" value="PDEase_catalytic_dom"/>
</dbReference>
<dbReference type="SUPFAM" id="SSF109604">
    <property type="entry name" value="HD-domain/PDEase-like"/>
    <property type="match status" value="1"/>
</dbReference>
<evidence type="ECO:0000256" key="4">
    <source>
        <dbReference type="PIRSR" id="PIRSR623088-1"/>
    </source>
</evidence>
<keyword evidence="1" id="KW-0140">cGMP</keyword>
<feature type="compositionally biased region" description="Basic and acidic residues" evidence="8">
    <location>
        <begin position="677"/>
        <end position="703"/>
    </location>
</feature>
<dbReference type="GO" id="GO:0046872">
    <property type="term" value="F:metal ion binding"/>
    <property type="evidence" value="ECO:0007669"/>
    <property type="project" value="UniProtKB-KW"/>
</dbReference>
<dbReference type="InterPro" id="IPR023088">
    <property type="entry name" value="PDEase"/>
</dbReference>
<keyword evidence="2 6" id="KW-0479">Metal-binding</keyword>
<feature type="binding site" evidence="5">
    <location>
        <position position="561"/>
    </location>
    <ligand>
        <name>AMP</name>
        <dbReference type="ChEBI" id="CHEBI:456215"/>
    </ligand>
</feature>
<evidence type="ECO:0000256" key="6">
    <source>
        <dbReference type="PIRSR" id="PIRSR623088-3"/>
    </source>
</evidence>
<evidence type="ECO:0000256" key="7">
    <source>
        <dbReference type="RuleBase" id="RU363067"/>
    </source>
</evidence>
<feature type="binding site" evidence="5">
    <location>
        <begin position="363"/>
        <end position="367"/>
    </location>
    <ligand>
        <name>AMP</name>
        <dbReference type="ChEBI" id="CHEBI:456215"/>
    </ligand>
</feature>
<protein>
    <recommendedName>
        <fullName evidence="7">Phosphodiesterase</fullName>
        <ecNumber evidence="7">3.1.4.-</ecNumber>
    </recommendedName>
</protein>
<feature type="region of interest" description="Disordered" evidence="8">
    <location>
        <begin position="52"/>
        <end position="76"/>
    </location>
</feature>
<dbReference type="InterPro" id="IPR003607">
    <property type="entry name" value="HD/PDEase_dom"/>
</dbReference>
<dbReference type="EC" id="3.1.4.-" evidence="7"/>
<organism evidence="10 11">
    <name type="scientific">Octopus sinensis</name>
    <name type="common">East Asian common octopus</name>
    <dbReference type="NCBI Taxonomy" id="2607531"/>
    <lineage>
        <taxon>Eukaryota</taxon>
        <taxon>Metazoa</taxon>
        <taxon>Spiralia</taxon>
        <taxon>Lophotrochozoa</taxon>
        <taxon>Mollusca</taxon>
        <taxon>Cephalopoda</taxon>
        <taxon>Coleoidea</taxon>
        <taxon>Octopodiformes</taxon>
        <taxon>Octopoda</taxon>
        <taxon>Incirrata</taxon>
        <taxon>Octopodidae</taxon>
        <taxon>Octopus</taxon>
    </lineage>
</organism>
<evidence type="ECO:0000256" key="8">
    <source>
        <dbReference type="SAM" id="MobiDB-lite"/>
    </source>
</evidence>
<comment type="similarity">
    <text evidence="7">Belongs to the cyclic nucleotide phosphodiesterase family.</text>
</comment>
<dbReference type="Proteomes" id="UP000515154">
    <property type="component" value="Linkage group LG1"/>
</dbReference>
<dbReference type="PRINTS" id="PR00387">
    <property type="entry name" value="PDIESTERASE1"/>
</dbReference>
<dbReference type="Pfam" id="PF00233">
    <property type="entry name" value="PDEase_I"/>
    <property type="match status" value="1"/>
</dbReference>
<dbReference type="PROSITE" id="PS51845">
    <property type="entry name" value="PDEASE_I_2"/>
    <property type="match status" value="1"/>
</dbReference>
<feature type="binding site" evidence="5">
    <location>
        <position position="510"/>
    </location>
    <ligand>
        <name>AMP</name>
        <dbReference type="ChEBI" id="CHEBI:456215"/>
    </ligand>
</feature>
<gene>
    <name evidence="11" type="primary">LOC115213196</name>
</gene>
<feature type="binding site" evidence="6">
    <location>
        <position position="367"/>
    </location>
    <ligand>
        <name>Zn(2+)</name>
        <dbReference type="ChEBI" id="CHEBI:29105"/>
        <label>1</label>
    </ligand>
</feature>
<comment type="cofactor">
    <cofactor evidence="7">
        <name>a divalent metal cation</name>
        <dbReference type="ChEBI" id="CHEBI:60240"/>
    </cofactor>
    <text evidence="7">Binds 2 divalent metal cations per subunit. Site 1 may preferentially bind zinc ions, while site 2 has a preference for magnesium and/or manganese ions.</text>
</comment>
<dbReference type="InterPro" id="IPR013706">
    <property type="entry name" value="PDE1_N"/>
</dbReference>
<dbReference type="AlphaFoldDB" id="A0A7E6F8U7"/>
<keyword evidence="3 7" id="KW-0378">Hydrolase</keyword>
<reference evidence="11" key="1">
    <citation type="submission" date="2025-08" db="UniProtKB">
        <authorList>
            <consortium name="RefSeq"/>
        </authorList>
    </citation>
    <scope>IDENTIFICATION</scope>
</reference>
<dbReference type="Gene3D" id="1.10.1300.10">
    <property type="entry name" value="3'5'-cyclic nucleotide phosphodiesterase, catalytic domain"/>
    <property type="match status" value="1"/>
</dbReference>
<feature type="compositionally biased region" description="Polar residues" evidence="8">
    <location>
        <begin position="63"/>
        <end position="76"/>
    </location>
</feature>
<evidence type="ECO:0000259" key="9">
    <source>
        <dbReference type="PROSITE" id="PS51845"/>
    </source>
</evidence>
<dbReference type="Pfam" id="PF08499">
    <property type="entry name" value="PDEase_I_N"/>
    <property type="match status" value="1"/>
</dbReference>
<dbReference type="SMART" id="SM00471">
    <property type="entry name" value="HDc"/>
    <property type="match status" value="1"/>
</dbReference>
<feature type="binding site" evidence="6">
    <location>
        <position position="404"/>
    </location>
    <ligand>
        <name>Zn(2+)</name>
        <dbReference type="ChEBI" id="CHEBI:29105"/>
        <label>1</label>
    </ligand>
</feature>
<proteinExistence type="inferred from homology"/>
<feature type="binding site" evidence="6">
    <location>
        <position position="510"/>
    </location>
    <ligand>
        <name>Zn(2+)</name>
        <dbReference type="ChEBI" id="CHEBI:29105"/>
        <label>1</label>
    </ligand>
</feature>
<feature type="binding site" evidence="5">
    <location>
        <position position="404"/>
    </location>
    <ligand>
        <name>AMP</name>
        <dbReference type="ChEBI" id="CHEBI:456215"/>
    </ligand>
</feature>
<feature type="region of interest" description="Disordered" evidence="8">
    <location>
        <begin position="664"/>
        <end position="721"/>
    </location>
</feature>
<evidence type="ECO:0000256" key="5">
    <source>
        <dbReference type="PIRSR" id="PIRSR623088-2"/>
    </source>
</evidence>
<dbReference type="CDD" id="cd00077">
    <property type="entry name" value="HDc"/>
    <property type="match status" value="1"/>
</dbReference>
<name>A0A7E6F8U7_9MOLL</name>
<dbReference type="PANTHER" id="PTHR11347">
    <property type="entry name" value="CYCLIC NUCLEOTIDE PHOSPHODIESTERASE"/>
    <property type="match status" value="1"/>
</dbReference>
<feature type="domain" description="PDEase" evidence="9">
    <location>
        <begin position="288"/>
        <end position="659"/>
    </location>
</feature>
<dbReference type="RefSeq" id="XP_036364194.1">
    <property type="nucleotide sequence ID" value="XM_036508301.1"/>
</dbReference>
<feature type="binding site" evidence="6">
    <location>
        <position position="404"/>
    </location>
    <ligand>
        <name>Zn(2+)</name>
        <dbReference type="ChEBI" id="CHEBI:29105"/>
        <label>2</label>
    </ligand>
</feature>
<evidence type="ECO:0000313" key="10">
    <source>
        <dbReference type="Proteomes" id="UP000515154"/>
    </source>
</evidence>
<feature type="compositionally biased region" description="Polar residues" evidence="8">
    <location>
        <begin position="620"/>
        <end position="632"/>
    </location>
</feature>
<evidence type="ECO:0000313" key="11">
    <source>
        <dbReference type="RefSeq" id="XP_036364194.1"/>
    </source>
</evidence>
<dbReference type="PROSITE" id="PS00126">
    <property type="entry name" value="PDEASE_I_1"/>
    <property type="match status" value="1"/>
</dbReference>
<sequence>MDECNTPSHVVHEHRHIKKCKSATFTLDGTSYTIAAQVPGEELEQTKYIEVANSPDKTKDDSSIGSKNGQVSRTGSLTVLRQNNSRKLVSSSSRTSSTVSIDSDSYASGELGFEKMPAADAPEASHYCSMRMRQIYDRVFKDDILKEDLLKNLAYAADVLEAVHIDETKSSESCANVDPTCSSQDSALLSLQSASVPHQSGLSTKKTSWKHPVPVNNRRLCDEDDELSEVEPDAVPTEVRDWLALTFTRSMNNIKRKGEEKPRFRSVANVIRAGIMVDRIYRRMSGSVGLHIPQNVLTVLKNLDDWSFDVFATNEDSHALKYVGYELLQKYDLLNKFKINTSALDAFLTCMEAGYTKYKNPYHNLLHAADVAHTVHYILSSSKLTNWLTDLEIFATIIAALVHDYEHTGTTNNFHINTGSEVALLYNDKAVLENHHVSAAFKLLKLDEYNILTGLSKEEYREFRSLLIDMVLATDMSFHFQQIKNMKSMLTLTEGIEKSKALSLVLHCADISHPAKEWFMHKKWTDLLLEEFFRQGDREKELGLPFSPLCDRKTTLVAESQIGFIEFIVDPSFTVMGDVLQKIIYQVNQSIYACTPAKVDEVISEEVFERADSGSPRLENISNNSRPSAKQSSGHEVKRPWKPILEVNKAKWIEIAAQDAAERALKSSLRASSEQLDADRPESASEKTKTPPDSENVSQKDGDSQSNDKAAPTVSQKEELC</sequence>
<keyword evidence="10" id="KW-1185">Reference proteome</keyword>
<feature type="region of interest" description="Disordered" evidence="8">
    <location>
        <begin position="613"/>
        <end position="638"/>
    </location>
</feature>
<feature type="binding site" evidence="6">
    <location>
        <position position="403"/>
    </location>
    <ligand>
        <name>Zn(2+)</name>
        <dbReference type="ChEBI" id="CHEBI:29105"/>
        <label>1</label>
    </ligand>
</feature>
<dbReference type="GO" id="GO:0007165">
    <property type="term" value="P:signal transduction"/>
    <property type="evidence" value="ECO:0007669"/>
    <property type="project" value="InterPro"/>
</dbReference>
<feature type="active site" description="Proton donor" evidence="4">
    <location>
        <position position="363"/>
    </location>
</feature>
<dbReference type="GO" id="GO:0004114">
    <property type="term" value="F:3',5'-cyclic-nucleotide phosphodiesterase activity"/>
    <property type="evidence" value="ECO:0007669"/>
    <property type="project" value="InterPro"/>
</dbReference>
<evidence type="ECO:0000256" key="2">
    <source>
        <dbReference type="ARBA" id="ARBA00022723"/>
    </source>
</evidence>
<accession>A0A7E6F8U7</accession>
<evidence type="ECO:0000256" key="1">
    <source>
        <dbReference type="ARBA" id="ARBA00022535"/>
    </source>
</evidence>
<dbReference type="InterPro" id="IPR023174">
    <property type="entry name" value="PDEase_CS"/>
</dbReference>
<evidence type="ECO:0000256" key="3">
    <source>
        <dbReference type="ARBA" id="ARBA00022801"/>
    </source>
</evidence>
<dbReference type="InterPro" id="IPR036971">
    <property type="entry name" value="PDEase_catalytic_dom_sf"/>
</dbReference>